<dbReference type="PROSITE" id="PS51935">
    <property type="entry name" value="NLPC_P60"/>
    <property type="match status" value="1"/>
</dbReference>
<dbReference type="InterPro" id="IPR000064">
    <property type="entry name" value="NLP_P60_dom"/>
</dbReference>
<reference evidence="6 7" key="1">
    <citation type="submission" date="2018-09" db="EMBL/GenBank/DDBJ databases">
        <title>Genomic Encyclopedia of Archaeal and Bacterial Type Strains, Phase II (KMG-II): from individual species to whole genera.</title>
        <authorList>
            <person name="Goeker M."/>
        </authorList>
    </citation>
    <scope>NUCLEOTIDE SEQUENCE [LARGE SCALE GENOMIC DNA]</scope>
    <source>
        <strain evidence="6 7">DSM 17008</strain>
    </source>
</reference>
<dbReference type="RefSeq" id="WP_120193744.1">
    <property type="nucleotide sequence ID" value="NZ_RAPK01000010.1"/>
</dbReference>
<evidence type="ECO:0000256" key="3">
    <source>
        <dbReference type="ARBA" id="ARBA00022801"/>
    </source>
</evidence>
<dbReference type="Proteomes" id="UP000285120">
    <property type="component" value="Unassembled WGS sequence"/>
</dbReference>
<evidence type="ECO:0000256" key="4">
    <source>
        <dbReference type="ARBA" id="ARBA00022807"/>
    </source>
</evidence>
<proteinExistence type="inferred from homology"/>
<dbReference type="PANTHER" id="PTHR47053:SF1">
    <property type="entry name" value="MUREIN DD-ENDOPEPTIDASE MEPH-RELATED"/>
    <property type="match status" value="1"/>
</dbReference>
<dbReference type="Pfam" id="PF01471">
    <property type="entry name" value="PG_binding_1"/>
    <property type="match status" value="1"/>
</dbReference>
<feature type="domain" description="NlpC/P60" evidence="5">
    <location>
        <begin position="116"/>
        <end position="233"/>
    </location>
</feature>
<dbReference type="InterPro" id="IPR051202">
    <property type="entry name" value="Peptidase_C40"/>
</dbReference>
<evidence type="ECO:0000313" key="7">
    <source>
        <dbReference type="Proteomes" id="UP000285120"/>
    </source>
</evidence>
<comment type="similarity">
    <text evidence="1">Belongs to the peptidase C40 family.</text>
</comment>
<evidence type="ECO:0000256" key="2">
    <source>
        <dbReference type="ARBA" id="ARBA00022670"/>
    </source>
</evidence>
<keyword evidence="7" id="KW-1185">Reference proteome</keyword>
<keyword evidence="2" id="KW-0645">Protease</keyword>
<gene>
    <name evidence="6" type="ORF">ATL39_2587</name>
</gene>
<accession>A0A419UZT2</accession>
<dbReference type="OrthoDB" id="9813368at2"/>
<dbReference type="GO" id="GO:0008234">
    <property type="term" value="F:cysteine-type peptidase activity"/>
    <property type="evidence" value="ECO:0007669"/>
    <property type="project" value="UniProtKB-KW"/>
</dbReference>
<comment type="caution">
    <text evidence="6">The sequence shown here is derived from an EMBL/GenBank/DDBJ whole genome shotgun (WGS) entry which is preliminary data.</text>
</comment>
<keyword evidence="4" id="KW-0788">Thiol protease</keyword>
<evidence type="ECO:0000256" key="1">
    <source>
        <dbReference type="ARBA" id="ARBA00007074"/>
    </source>
</evidence>
<dbReference type="SUPFAM" id="SSF47090">
    <property type="entry name" value="PGBD-like"/>
    <property type="match status" value="1"/>
</dbReference>
<protein>
    <submittedName>
        <fullName evidence="6">Cell wall-associated NlpC family hydrolase</fullName>
    </submittedName>
</protein>
<evidence type="ECO:0000313" key="6">
    <source>
        <dbReference type="EMBL" id="RKD71192.1"/>
    </source>
</evidence>
<dbReference type="InterPro" id="IPR036365">
    <property type="entry name" value="PGBD-like_sf"/>
</dbReference>
<dbReference type="Gene3D" id="3.90.1720.10">
    <property type="entry name" value="endopeptidase domain like (from Nostoc punctiforme)"/>
    <property type="match status" value="1"/>
</dbReference>
<keyword evidence="3 6" id="KW-0378">Hydrolase</keyword>
<evidence type="ECO:0000259" key="5">
    <source>
        <dbReference type="PROSITE" id="PS51935"/>
    </source>
</evidence>
<dbReference type="InterPro" id="IPR002477">
    <property type="entry name" value="Peptidoglycan-bd-like"/>
</dbReference>
<dbReference type="Pfam" id="PF00877">
    <property type="entry name" value="NLPC_P60"/>
    <property type="match status" value="1"/>
</dbReference>
<dbReference type="EMBL" id="RAPK01000010">
    <property type="protein sequence ID" value="RKD71192.1"/>
    <property type="molecule type" value="Genomic_DNA"/>
</dbReference>
<dbReference type="InterPro" id="IPR038765">
    <property type="entry name" value="Papain-like_cys_pep_sf"/>
</dbReference>
<dbReference type="AlphaFoldDB" id="A0A419UZT2"/>
<dbReference type="InterPro" id="IPR036366">
    <property type="entry name" value="PGBDSf"/>
</dbReference>
<organism evidence="6 7">
    <name type="scientific">Sinobaca qinghaiensis</name>
    <dbReference type="NCBI Taxonomy" id="342944"/>
    <lineage>
        <taxon>Bacteria</taxon>
        <taxon>Bacillati</taxon>
        <taxon>Bacillota</taxon>
        <taxon>Bacilli</taxon>
        <taxon>Bacillales</taxon>
        <taxon>Sporolactobacillaceae</taxon>
        <taxon>Sinobaca</taxon>
    </lineage>
</organism>
<name>A0A419UZT2_9BACL</name>
<sequence>MINNIAMNGFSLPQPGNSVSSMKIGSRGSFVEQLQQTLTDQGFNPASNIDGIFGSKTLQAVREYQLSNSISNPNGNFYGVAGPQTLGSLGLAGSSVVAGASTTVPAQAAQASTPSSDDADSLISSAKRHMGVPYLWGGTTRKGFDCSGLMQSVFAEHGKDLPRTAAQMWKAGTSVDKPEKGDLVFFETRTGPSHVGIYAGDNKFVHAGSSTGVTVTDMDNSYWKSRYLGAKEM</sequence>
<dbReference type="GO" id="GO:0006508">
    <property type="term" value="P:proteolysis"/>
    <property type="evidence" value="ECO:0007669"/>
    <property type="project" value="UniProtKB-KW"/>
</dbReference>
<dbReference type="Gene3D" id="1.10.101.10">
    <property type="entry name" value="PGBD-like superfamily/PGBD"/>
    <property type="match status" value="1"/>
</dbReference>
<dbReference type="PANTHER" id="PTHR47053">
    <property type="entry name" value="MUREIN DD-ENDOPEPTIDASE MEPH-RELATED"/>
    <property type="match status" value="1"/>
</dbReference>
<dbReference type="SUPFAM" id="SSF54001">
    <property type="entry name" value="Cysteine proteinases"/>
    <property type="match status" value="1"/>
</dbReference>